<keyword evidence="1" id="KW-0812">Transmembrane</keyword>
<feature type="transmembrane region" description="Helical" evidence="1">
    <location>
        <begin position="337"/>
        <end position="363"/>
    </location>
</feature>
<feature type="transmembrane region" description="Helical" evidence="1">
    <location>
        <begin position="195"/>
        <end position="218"/>
    </location>
</feature>
<evidence type="ECO:0008006" key="4">
    <source>
        <dbReference type="Google" id="ProtNLM"/>
    </source>
</evidence>
<dbReference type="EMBL" id="VRTY01000004">
    <property type="protein sequence ID" value="TXK52185.1"/>
    <property type="molecule type" value="Genomic_DNA"/>
</dbReference>
<feature type="transmembrane region" description="Helical" evidence="1">
    <location>
        <begin position="87"/>
        <end position="107"/>
    </location>
</feature>
<dbReference type="Pfam" id="PF10129">
    <property type="entry name" value="OpgC_C"/>
    <property type="match status" value="1"/>
</dbReference>
<dbReference type="Proteomes" id="UP000321926">
    <property type="component" value="Unassembled WGS sequence"/>
</dbReference>
<proteinExistence type="predicted"/>
<feature type="transmembrane region" description="Helical" evidence="1">
    <location>
        <begin position="37"/>
        <end position="59"/>
    </location>
</feature>
<feature type="transmembrane region" description="Helical" evidence="1">
    <location>
        <begin position="163"/>
        <end position="183"/>
    </location>
</feature>
<dbReference type="RefSeq" id="WP_147920055.1">
    <property type="nucleotide sequence ID" value="NZ_VRTY01000004.1"/>
</dbReference>
<feature type="transmembrane region" description="Helical" evidence="1">
    <location>
        <begin position="299"/>
        <end position="317"/>
    </location>
</feature>
<dbReference type="OrthoDB" id="9775975at2"/>
<accession>A0A5C8KFJ2</accession>
<dbReference type="AlphaFoldDB" id="A0A5C8KFJ2"/>
<dbReference type="PIRSF" id="PIRSF028704">
    <property type="entry name" value="UPC028704"/>
    <property type="match status" value="1"/>
</dbReference>
<evidence type="ECO:0000313" key="3">
    <source>
        <dbReference type="Proteomes" id="UP000321926"/>
    </source>
</evidence>
<feature type="transmembrane region" description="Helical" evidence="1">
    <location>
        <begin position="127"/>
        <end position="151"/>
    </location>
</feature>
<protein>
    <recommendedName>
        <fullName evidence="4">Acyltransferase 3 domain-containing protein</fullName>
    </recommendedName>
</protein>
<sequence length="374" mass="43259">MKRNHQIDFFKGLLLLIITVDHFMDSDNLLKKFTFEFVGPVSAAEGFVFLSGLTVGLIYTSKLSKAGIASVVSATRKKAWHIYRHHFLLFLLAWVFLVSEQASFQYWEGEYAAILELPLQTLLLGGLLVYQPFLLDILPMYVLFMLLTPYILRLYRERFHWQVLALSFLVYLEGTFGIIIPATDSFLTNSPLLSGYFNLLCWQFLFTGGLFVGHLIFYQKTEPIRKSKPLLYLSLLVCFPLFFINFFYISLEGINLEFWTERGHLRPLRLLNFAALVVILSHLATRFKSWFQAKAVCYLGRHSLQVFSLHILLVLFFKPLITNLNTVYPVKLTNNFYFYPVGTAMVLFIMIPTLYLAPLLAAYRKQSAQVKQTT</sequence>
<keyword evidence="3" id="KW-1185">Reference proteome</keyword>
<keyword evidence="1" id="KW-0472">Membrane</keyword>
<organism evidence="2 3">
    <name type="scientific">Pontibacter qinzhouensis</name>
    <dbReference type="NCBI Taxonomy" id="2603253"/>
    <lineage>
        <taxon>Bacteria</taxon>
        <taxon>Pseudomonadati</taxon>
        <taxon>Bacteroidota</taxon>
        <taxon>Cytophagia</taxon>
        <taxon>Cytophagales</taxon>
        <taxon>Hymenobacteraceae</taxon>
        <taxon>Pontibacter</taxon>
    </lineage>
</organism>
<name>A0A5C8KFJ2_9BACT</name>
<feature type="transmembrane region" description="Helical" evidence="1">
    <location>
        <begin position="230"/>
        <end position="250"/>
    </location>
</feature>
<gene>
    <name evidence="2" type="ORF">FVR03_01835</name>
</gene>
<feature type="transmembrane region" description="Helical" evidence="1">
    <location>
        <begin position="270"/>
        <end position="287"/>
    </location>
</feature>
<dbReference type="InterPro" id="IPR014550">
    <property type="entry name" value="UCP028704_OpgC"/>
</dbReference>
<feature type="transmembrane region" description="Helical" evidence="1">
    <location>
        <begin position="7"/>
        <end position="25"/>
    </location>
</feature>
<reference evidence="2 3" key="1">
    <citation type="submission" date="2019-08" db="EMBL/GenBank/DDBJ databases">
        <authorList>
            <person name="Shi S."/>
        </authorList>
    </citation>
    <scope>NUCLEOTIDE SEQUENCE [LARGE SCALE GENOMIC DNA]</scope>
    <source>
        <strain evidence="2 3">GY10130</strain>
    </source>
</reference>
<evidence type="ECO:0000313" key="2">
    <source>
        <dbReference type="EMBL" id="TXK52185.1"/>
    </source>
</evidence>
<comment type="caution">
    <text evidence="2">The sequence shown here is derived from an EMBL/GenBank/DDBJ whole genome shotgun (WGS) entry which is preliminary data.</text>
</comment>
<keyword evidence="1" id="KW-1133">Transmembrane helix</keyword>
<evidence type="ECO:0000256" key="1">
    <source>
        <dbReference type="SAM" id="Phobius"/>
    </source>
</evidence>
<dbReference type="PANTHER" id="PTHR38592:SF3">
    <property type="entry name" value="BLL4819 PROTEIN"/>
    <property type="match status" value="1"/>
</dbReference>
<dbReference type="PANTHER" id="PTHR38592">
    <property type="entry name" value="BLL4819 PROTEIN"/>
    <property type="match status" value="1"/>
</dbReference>